<dbReference type="PANTHER" id="PTHR45785">
    <property type="entry name" value="COMPLEMENT FACTOR H-RELATED"/>
    <property type="match status" value="1"/>
</dbReference>
<dbReference type="Gene3D" id="2.10.70.10">
    <property type="entry name" value="Complement Module, domain 1"/>
    <property type="match status" value="3"/>
</dbReference>
<evidence type="ECO:0000259" key="10">
    <source>
        <dbReference type="PROSITE" id="PS50923"/>
    </source>
</evidence>
<evidence type="ECO:0000313" key="11">
    <source>
        <dbReference type="Ensembl" id="ENSLCAP00010046391.1"/>
    </source>
</evidence>
<evidence type="ECO:0000256" key="4">
    <source>
        <dbReference type="ARBA" id="ARBA00022659"/>
    </source>
</evidence>
<dbReference type="InterPro" id="IPR051503">
    <property type="entry name" value="ComplSys_Reg/VirEntry_Med"/>
</dbReference>
<evidence type="ECO:0000256" key="2">
    <source>
        <dbReference type="ARBA" id="ARBA00004613"/>
    </source>
</evidence>
<dbReference type="SMART" id="SM00032">
    <property type="entry name" value="CCP"/>
    <property type="match status" value="2"/>
</dbReference>
<reference evidence="11" key="2">
    <citation type="submission" date="2025-08" db="UniProtKB">
        <authorList>
            <consortium name="Ensembl"/>
        </authorList>
    </citation>
    <scope>IDENTIFICATION</scope>
</reference>
<dbReference type="GeneTree" id="ENSGT00940000154967"/>
<organism evidence="11 12">
    <name type="scientific">Lates calcarifer</name>
    <name type="common">Barramundi</name>
    <name type="synonym">Holocentrus calcarifer</name>
    <dbReference type="NCBI Taxonomy" id="8187"/>
    <lineage>
        <taxon>Eukaryota</taxon>
        <taxon>Metazoa</taxon>
        <taxon>Chordata</taxon>
        <taxon>Craniata</taxon>
        <taxon>Vertebrata</taxon>
        <taxon>Euteleostomi</taxon>
        <taxon>Actinopterygii</taxon>
        <taxon>Neopterygii</taxon>
        <taxon>Teleostei</taxon>
        <taxon>Neoteleostei</taxon>
        <taxon>Acanthomorphata</taxon>
        <taxon>Carangaria</taxon>
        <taxon>Carangaria incertae sedis</taxon>
        <taxon>Centropomidae</taxon>
        <taxon>Lates</taxon>
    </lineage>
</organism>
<feature type="domain" description="Sushi" evidence="10">
    <location>
        <begin position="19"/>
        <end position="76"/>
    </location>
</feature>
<evidence type="ECO:0000256" key="3">
    <source>
        <dbReference type="ARBA" id="ARBA00022525"/>
    </source>
</evidence>
<dbReference type="GO" id="GO:0005576">
    <property type="term" value="C:extracellular region"/>
    <property type="evidence" value="ECO:0007669"/>
    <property type="project" value="UniProtKB-SubCell"/>
</dbReference>
<dbReference type="PROSITE" id="PS50923">
    <property type="entry name" value="SUSHI"/>
    <property type="match status" value="2"/>
</dbReference>
<accession>A0A4W6F6T4</accession>
<reference evidence="12" key="1">
    <citation type="submission" date="2015-09" db="EMBL/GenBank/DDBJ databases">
        <authorList>
            <person name="Sai Rama Sridatta P."/>
        </authorList>
    </citation>
    <scope>NUCLEOTIDE SEQUENCE [LARGE SCALE GENOMIC DNA]</scope>
</reference>
<evidence type="ECO:0000256" key="6">
    <source>
        <dbReference type="ARBA" id="ARBA00022737"/>
    </source>
</evidence>
<evidence type="ECO:0000256" key="7">
    <source>
        <dbReference type="ARBA" id="ARBA00023157"/>
    </source>
</evidence>
<dbReference type="FunFam" id="2.10.70.10:FF:000003">
    <property type="entry name" value="Versican core protein"/>
    <property type="match status" value="1"/>
</dbReference>
<comment type="caution">
    <text evidence="9">Lacks conserved residue(s) required for the propagation of feature annotation.</text>
</comment>
<evidence type="ECO:0000256" key="1">
    <source>
        <dbReference type="ARBA" id="ARBA00004328"/>
    </source>
</evidence>
<dbReference type="Ensembl" id="ENSLCAT00010047506.1">
    <property type="protein sequence ID" value="ENSLCAP00010046391.1"/>
    <property type="gene ID" value="ENSLCAG00010021511.1"/>
</dbReference>
<evidence type="ECO:0000256" key="8">
    <source>
        <dbReference type="ARBA" id="ARBA00023180"/>
    </source>
</evidence>
<proteinExistence type="predicted"/>
<evidence type="ECO:0000313" key="12">
    <source>
        <dbReference type="Proteomes" id="UP000314980"/>
    </source>
</evidence>
<comment type="subcellular location">
    <subcellularLocation>
        <location evidence="2">Secreted</location>
    </subcellularLocation>
    <subcellularLocation>
        <location evidence="1">Virion</location>
    </subcellularLocation>
</comment>
<dbReference type="AlphaFoldDB" id="A0A4W6F6T4"/>
<dbReference type="InterPro" id="IPR035976">
    <property type="entry name" value="Sushi/SCR/CCP_sf"/>
</dbReference>
<dbReference type="Pfam" id="PF00084">
    <property type="entry name" value="Sushi"/>
    <property type="match status" value="2"/>
</dbReference>
<sequence length="202" mass="22840">YTCDEDYKLFCCLIFLAKSNCGGPPVIPNGKVISQHSNYKPDDSVQIICKEGYSPQVDRLTCLEGKWNSNGAQLRTISTAKICSPPPKVDNAVVVSSYQKEYLSGSEVTYRCRDNYTLEGEATITCNDGKWVKRNIVCLQPTLYSFFFLQLMTRHNIQFKYILGDKLRSTHNGEIEFVCIRGKHHVGTYRCVDGVMNLPSCQ</sequence>
<dbReference type="Proteomes" id="UP000314980">
    <property type="component" value="Unassembled WGS sequence"/>
</dbReference>
<evidence type="ECO:0000256" key="5">
    <source>
        <dbReference type="ARBA" id="ARBA00022729"/>
    </source>
</evidence>
<dbReference type="CDD" id="cd00033">
    <property type="entry name" value="CCP"/>
    <property type="match status" value="2"/>
</dbReference>
<reference evidence="11" key="3">
    <citation type="submission" date="2025-09" db="UniProtKB">
        <authorList>
            <consortium name="Ensembl"/>
        </authorList>
    </citation>
    <scope>IDENTIFICATION</scope>
</reference>
<keyword evidence="5" id="KW-0732">Signal</keyword>
<feature type="domain" description="Sushi" evidence="10">
    <location>
        <begin position="81"/>
        <end position="140"/>
    </location>
</feature>
<keyword evidence="3" id="KW-0964">Secreted</keyword>
<keyword evidence="7 9" id="KW-1015">Disulfide bond</keyword>
<keyword evidence="8" id="KW-0325">Glycoprotein</keyword>
<evidence type="ECO:0000256" key="9">
    <source>
        <dbReference type="PROSITE-ProRule" id="PRU00302"/>
    </source>
</evidence>
<dbReference type="PANTHER" id="PTHR45785:SF2">
    <property type="entry name" value="COMPLEMENT FACTOR H-RELATED"/>
    <property type="match status" value="1"/>
</dbReference>
<keyword evidence="12" id="KW-1185">Reference proteome</keyword>
<name>A0A4W6F6T4_LATCA</name>
<dbReference type="InterPro" id="IPR000436">
    <property type="entry name" value="Sushi_SCR_CCP_dom"/>
</dbReference>
<dbReference type="SUPFAM" id="SSF57535">
    <property type="entry name" value="Complement control module/SCR domain"/>
    <property type="match status" value="3"/>
</dbReference>
<feature type="disulfide bond" evidence="9">
    <location>
        <begin position="83"/>
        <end position="126"/>
    </location>
</feature>
<protein>
    <submittedName>
        <fullName evidence="11">Complement factor H like 4</fullName>
    </submittedName>
</protein>
<keyword evidence="6" id="KW-0677">Repeat</keyword>
<keyword evidence="4 9" id="KW-0768">Sushi</keyword>